<proteinExistence type="inferred from homology"/>
<dbReference type="Pfam" id="PF07980">
    <property type="entry name" value="SusD_RagB"/>
    <property type="match status" value="1"/>
</dbReference>
<gene>
    <name evidence="8" type="ORF">SAMN05192581_101120</name>
</gene>
<keyword evidence="3 6" id="KW-0732">Signal</keyword>
<evidence type="ECO:0000256" key="2">
    <source>
        <dbReference type="ARBA" id="ARBA00006275"/>
    </source>
</evidence>
<evidence type="ECO:0000256" key="1">
    <source>
        <dbReference type="ARBA" id="ARBA00004442"/>
    </source>
</evidence>
<dbReference type="EMBL" id="FMYE01000011">
    <property type="protein sequence ID" value="SDB76629.1"/>
    <property type="molecule type" value="Genomic_DNA"/>
</dbReference>
<keyword evidence="5" id="KW-0998">Cell outer membrane</keyword>
<evidence type="ECO:0000256" key="6">
    <source>
        <dbReference type="SAM" id="SignalP"/>
    </source>
</evidence>
<evidence type="ECO:0000313" key="9">
    <source>
        <dbReference type="Proteomes" id="UP000183670"/>
    </source>
</evidence>
<feature type="domain" description="RagB/SusD" evidence="7">
    <location>
        <begin position="273"/>
        <end position="597"/>
    </location>
</feature>
<name>A0A1G6G444_BACOV</name>
<evidence type="ECO:0000259" key="7">
    <source>
        <dbReference type="Pfam" id="PF07980"/>
    </source>
</evidence>
<reference evidence="8 9" key="1">
    <citation type="submission" date="2016-10" db="EMBL/GenBank/DDBJ databases">
        <authorList>
            <person name="de Groot N.N."/>
        </authorList>
    </citation>
    <scope>NUCLEOTIDE SEQUENCE [LARGE SCALE GENOMIC DNA]</scope>
    <source>
        <strain evidence="8 9">NLAE-zl-C500</strain>
    </source>
</reference>
<evidence type="ECO:0000256" key="3">
    <source>
        <dbReference type="ARBA" id="ARBA00022729"/>
    </source>
</evidence>
<dbReference type="InterPro" id="IPR012944">
    <property type="entry name" value="SusD_RagB_dom"/>
</dbReference>
<comment type="subcellular location">
    <subcellularLocation>
        <location evidence="1">Cell outer membrane</location>
    </subcellularLocation>
</comment>
<evidence type="ECO:0000256" key="5">
    <source>
        <dbReference type="ARBA" id="ARBA00023237"/>
    </source>
</evidence>
<accession>A0A1G6G444</accession>
<dbReference type="GO" id="GO:0009279">
    <property type="term" value="C:cell outer membrane"/>
    <property type="evidence" value="ECO:0007669"/>
    <property type="project" value="UniProtKB-SubCell"/>
</dbReference>
<comment type="similarity">
    <text evidence="2">Belongs to the SusD family.</text>
</comment>
<organism evidence="8 9">
    <name type="scientific">Bacteroides ovatus</name>
    <dbReference type="NCBI Taxonomy" id="28116"/>
    <lineage>
        <taxon>Bacteria</taxon>
        <taxon>Pseudomonadati</taxon>
        <taxon>Bacteroidota</taxon>
        <taxon>Bacteroidia</taxon>
        <taxon>Bacteroidales</taxon>
        <taxon>Bacteroidaceae</taxon>
        <taxon>Bacteroides</taxon>
    </lineage>
</organism>
<feature type="chain" id="PRO_5010183202" evidence="6">
    <location>
        <begin position="21"/>
        <end position="598"/>
    </location>
</feature>
<keyword evidence="4" id="KW-0472">Membrane</keyword>
<sequence>MKRLSNIRNILLLCATVLLSSCDLTETMQVEADKSMVFGSESGLRLYAYSFYRALPTLTTGYQQDAMCDIASVRQTDVFIQQNAYNSETATSWSWGTLRNINYFIDGCHSKECTVDAATRDNYLGIARWFRAWFYYDKLTQYGEVPWFGNEIQSYQYDVMYKERDSRDVIIKNMIEDLDFAYEHIQATSSVNSSTLTKWAAAALKSRVCLFEAAYRRYHKLTGLEITPEELYRHAANAAKLVMDNSGLSLNTATGTKGAYRDLFYLEAPITSEVILAVCANSASGIYGTQNYWYNSLSYGKGWSLVRPFVNTYLKLDGTPFTSETGYETKNFVEEMKSRDLRLAQTIRGLDFKRDGKAVVADMTVCLTGYHVIKYSLDDTKYDNNEKNNNSIPLLRYAEVLLNYAEAQAELGGLTDAEWNTTIGALRRRAGITGGTEKLPTTVDSYLQQVFYPNITNPVLLEIRRERAIELVAEGTRFNDLRRWKCGELIEELPWTGMHISALNVDIDLNGDGTPDCYFTDNGTQSSNKDCKTVNVKNETGLYATANAAGGYDLRYNPGTGNRIWYDDDRQYLYPVPAQVIRDYESAGYKLSQNPNWN</sequence>
<feature type="signal peptide" evidence="6">
    <location>
        <begin position="1"/>
        <end position="20"/>
    </location>
</feature>
<dbReference type="Proteomes" id="UP000183670">
    <property type="component" value="Unassembled WGS sequence"/>
</dbReference>
<dbReference type="Gene3D" id="1.25.40.390">
    <property type="match status" value="1"/>
</dbReference>
<dbReference type="RefSeq" id="WP_074557492.1">
    <property type="nucleotide sequence ID" value="NZ_FMYE01000011.1"/>
</dbReference>
<dbReference type="InterPro" id="IPR011990">
    <property type="entry name" value="TPR-like_helical_dom_sf"/>
</dbReference>
<dbReference type="AlphaFoldDB" id="A0A1G6G444"/>
<dbReference type="PROSITE" id="PS51257">
    <property type="entry name" value="PROKAR_LIPOPROTEIN"/>
    <property type="match status" value="1"/>
</dbReference>
<dbReference type="SUPFAM" id="SSF48452">
    <property type="entry name" value="TPR-like"/>
    <property type="match status" value="1"/>
</dbReference>
<evidence type="ECO:0000256" key="4">
    <source>
        <dbReference type="ARBA" id="ARBA00023136"/>
    </source>
</evidence>
<evidence type="ECO:0000313" key="8">
    <source>
        <dbReference type="EMBL" id="SDB76629.1"/>
    </source>
</evidence>
<protein>
    <submittedName>
        <fullName evidence="8">Starch-binding associating with outer membrane</fullName>
    </submittedName>
</protein>